<dbReference type="KEGG" id="adu:107496357"/>
<reference evidence="12" key="1">
    <citation type="journal article" date="2016" name="Nat. Genet.">
        <title>The genome sequences of Arachis duranensis and Arachis ipaensis, the diploid ancestors of cultivated peanut.</title>
        <authorList>
            <person name="Bertioli D.J."/>
            <person name="Cannon S.B."/>
            <person name="Froenicke L."/>
            <person name="Huang G."/>
            <person name="Farmer A.D."/>
            <person name="Cannon E.K."/>
            <person name="Liu X."/>
            <person name="Gao D."/>
            <person name="Clevenger J."/>
            <person name="Dash S."/>
            <person name="Ren L."/>
            <person name="Moretzsohn M.C."/>
            <person name="Shirasawa K."/>
            <person name="Huang W."/>
            <person name="Vidigal B."/>
            <person name="Abernathy B."/>
            <person name="Chu Y."/>
            <person name="Niederhuth C.E."/>
            <person name="Umale P."/>
            <person name="Araujo A.C."/>
            <person name="Kozik A."/>
            <person name="Kim K.D."/>
            <person name="Burow M.D."/>
            <person name="Varshney R.K."/>
            <person name="Wang X."/>
            <person name="Zhang X."/>
            <person name="Barkley N."/>
            <person name="Guimaraes P.M."/>
            <person name="Isobe S."/>
            <person name="Guo B."/>
            <person name="Liao B."/>
            <person name="Stalker H.T."/>
            <person name="Schmitz R.J."/>
            <person name="Scheffler B.E."/>
            <person name="Leal-Bertioli S.C."/>
            <person name="Xun X."/>
            <person name="Jackson S.A."/>
            <person name="Michelmore R."/>
            <person name="Ozias-Akins P."/>
        </authorList>
    </citation>
    <scope>NUCLEOTIDE SEQUENCE [LARGE SCALE GENOMIC DNA]</scope>
    <source>
        <strain evidence="12">cv. V14167</strain>
    </source>
</reference>
<dbReference type="PANTHER" id="PTHR14950:SF49">
    <property type="entry name" value="RIBONUCLEASE 3-LIKE PROTEIN 2-RELATED"/>
    <property type="match status" value="1"/>
</dbReference>
<dbReference type="GeneID" id="107496357"/>
<gene>
    <name evidence="13" type="primary">LOC107496357</name>
</gene>
<protein>
    <submittedName>
        <fullName evidence="13">Ribonuclease 3-like protein 2</fullName>
    </submittedName>
</protein>
<keyword evidence="3" id="KW-0540">Nuclease</keyword>
<evidence type="ECO:0000256" key="4">
    <source>
        <dbReference type="ARBA" id="ARBA00022723"/>
    </source>
</evidence>
<dbReference type="GO" id="GO:0004525">
    <property type="term" value="F:ribonuclease III activity"/>
    <property type="evidence" value="ECO:0007669"/>
    <property type="project" value="InterPro"/>
</dbReference>
<evidence type="ECO:0000256" key="7">
    <source>
        <dbReference type="ARBA" id="ARBA00022842"/>
    </source>
</evidence>
<evidence type="ECO:0000256" key="2">
    <source>
        <dbReference type="ARBA" id="ARBA00001946"/>
    </source>
</evidence>
<evidence type="ECO:0000256" key="5">
    <source>
        <dbReference type="ARBA" id="ARBA00022759"/>
    </source>
</evidence>
<keyword evidence="8 9" id="KW-0694">RNA-binding</keyword>
<dbReference type="PROSITE" id="PS50142">
    <property type="entry name" value="RNASE_3_2"/>
    <property type="match status" value="1"/>
</dbReference>
<proteinExistence type="predicted"/>
<dbReference type="CDD" id="cd00593">
    <property type="entry name" value="RIBOc"/>
    <property type="match status" value="1"/>
</dbReference>
<evidence type="ECO:0000313" key="13">
    <source>
        <dbReference type="RefSeq" id="XP_015973076.1"/>
    </source>
</evidence>
<dbReference type="GO" id="GO:0046872">
    <property type="term" value="F:metal ion binding"/>
    <property type="evidence" value="ECO:0007669"/>
    <property type="project" value="UniProtKB-KW"/>
</dbReference>
<dbReference type="AlphaFoldDB" id="A0A6P4DVX1"/>
<keyword evidence="12" id="KW-1185">Reference proteome</keyword>
<keyword evidence="6" id="KW-0378">Hydrolase</keyword>
<comment type="cofactor">
    <cofactor evidence="1">
        <name>Mn(2+)</name>
        <dbReference type="ChEBI" id="CHEBI:29035"/>
    </cofactor>
</comment>
<dbReference type="RefSeq" id="XP_015973076.1">
    <property type="nucleotide sequence ID" value="XM_016117590.3"/>
</dbReference>
<evidence type="ECO:0000256" key="9">
    <source>
        <dbReference type="PROSITE-ProRule" id="PRU00266"/>
    </source>
</evidence>
<dbReference type="GO" id="GO:0030422">
    <property type="term" value="P:siRNA processing"/>
    <property type="evidence" value="ECO:0007669"/>
    <property type="project" value="TreeGrafter"/>
</dbReference>
<dbReference type="PANTHER" id="PTHR14950">
    <property type="entry name" value="DICER-RELATED"/>
    <property type="match status" value="1"/>
</dbReference>
<feature type="domain" description="DRBM" evidence="10">
    <location>
        <begin position="177"/>
        <end position="240"/>
    </location>
</feature>
<dbReference type="Proteomes" id="UP000515211">
    <property type="component" value="Chromosome 7"/>
</dbReference>
<evidence type="ECO:0000313" key="12">
    <source>
        <dbReference type="Proteomes" id="UP000515211"/>
    </source>
</evidence>
<reference evidence="13" key="2">
    <citation type="submission" date="2025-08" db="UniProtKB">
        <authorList>
            <consortium name="RefSeq"/>
        </authorList>
    </citation>
    <scope>IDENTIFICATION</scope>
    <source>
        <tissue evidence="13">Whole plant</tissue>
    </source>
</reference>
<keyword evidence="7" id="KW-0460">Magnesium</keyword>
<evidence type="ECO:0000256" key="8">
    <source>
        <dbReference type="ARBA" id="ARBA00022884"/>
    </source>
</evidence>
<dbReference type="GO" id="GO:0005737">
    <property type="term" value="C:cytoplasm"/>
    <property type="evidence" value="ECO:0007669"/>
    <property type="project" value="TreeGrafter"/>
</dbReference>
<keyword evidence="5" id="KW-0255">Endonuclease</keyword>
<dbReference type="Pfam" id="PF14709">
    <property type="entry name" value="DND1_DSRM"/>
    <property type="match status" value="1"/>
</dbReference>
<feature type="domain" description="RNase III" evidence="11">
    <location>
        <begin position="7"/>
        <end position="149"/>
    </location>
</feature>
<dbReference type="InterPro" id="IPR000999">
    <property type="entry name" value="RNase_III_dom"/>
</dbReference>
<dbReference type="GO" id="GO:0005634">
    <property type="term" value="C:nucleus"/>
    <property type="evidence" value="ECO:0007669"/>
    <property type="project" value="TreeGrafter"/>
</dbReference>
<dbReference type="Pfam" id="PF00035">
    <property type="entry name" value="dsrm"/>
    <property type="match status" value="1"/>
</dbReference>
<dbReference type="Gene3D" id="3.30.160.20">
    <property type="match status" value="2"/>
</dbReference>
<dbReference type="SMART" id="SM00358">
    <property type="entry name" value="DSRM"/>
    <property type="match status" value="2"/>
</dbReference>
<feature type="domain" description="DRBM" evidence="10">
    <location>
        <begin position="263"/>
        <end position="336"/>
    </location>
</feature>
<evidence type="ECO:0000256" key="1">
    <source>
        <dbReference type="ARBA" id="ARBA00001936"/>
    </source>
</evidence>
<dbReference type="SUPFAM" id="SSF54768">
    <property type="entry name" value="dsRNA-binding domain-like"/>
    <property type="match status" value="2"/>
</dbReference>
<evidence type="ECO:0000259" key="11">
    <source>
        <dbReference type="PROSITE" id="PS50142"/>
    </source>
</evidence>
<name>A0A6P4DVX1_ARADU</name>
<evidence type="ECO:0000256" key="6">
    <source>
        <dbReference type="ARBA" id="ARBA00022801"/>
    </source>
</evidence>
<dbReference type="PROSITE" id="PS50137">
    <property type="entry name" value="DS_RBD"/>
    <property type="match status" value="2"/>
</dbReference>
<dbReference type="OrthoDB" id="416741at2759"/>
<comment type="cofactor">
    <cofactor evidence="2">
        <name>Mg(2+)</name>
        <dbReference type="ChEBI" id="CHEBI:18420"/>
    </cofactor>
</comment>
<sequence length="340" mass="38060">MNVEVNVEAVETIIGHTFRNRKLLEDALTHSSFHQYQNFERLEFLGDIALSLSLSNHLFLAYPSLQPYHLSLLRAANVSTDRLARLCVRHRLQSFLRHRSPTLLPKIQEFAEAVAEEGDLVAHGGSVKAPKVLADILESVAGAVYVDVDFDIQKFWLIIRGLLEPLVTPDIVSQQPQPVTMLYELCQKNGKQVDIKYWRNDGKTIASVYVDGQFVTSASSDQKDIAKLDAAKLALDKIANSFPANTSMLEFSAGVDGSFEIEFAKHELNELCGKKKWSKPVFSITNTEGQPHQRIFVCSVQVTTTEGTFQMTGERRTRVRDAENSAASLMIQALQECNHL</sequence>
<evidence type="ECO:0000259" key="10">
    <source>
        <dbReference type="PROSITE" id="PS50137"/>
    </source>
</evidence>
<keyword evidence="4" id="KW-0479">Metal-binding</keyword>
<dbReference type="InterPro" id="IPR036389">
    <property type="entry name" value="RNase_III_sf"/>
</dbReference>
<dbReference type="GO" id="GO:0003723">
    <property type="term" value="F:RNA binding"/>
    <property type="evidence" value="ECO:0007669"/>
    <property type="project" value="UniProtKB-UniRule"/>
</dbReference>
<dbReference type="SMART" id="SM00535">
    <property type="entry name" value="RIBOc"/>
    <property type="match status" value="1"/>
</dbReference>
<evidence type="ECO:0000256" key="3">
    <source>
        <dbReference type="ARBA" id="ARBA00022722"/>
    </source>
</evidence>
<dbReference type="FunFam" id="1.10.1520.10:FF:000004">
    <property type="entry name" value="Endoribonuclease dicer-like 1"/>
    <property type="match status" value="1"/>
</dbReference>
<dbReference type="Gene3D" id="1.10.1520.10">
    <property type="entry name" value="Ribonuclease III domain"/>
    <property type="match status" value="1"/>
</dbReference>
<accession>A0A6P4DVX1</accession>
<dbReference type="SUPFAM" id="SSF69065">
    <property type="entry name" value="RNase III domain-like"/>
    <property type="match status" value="1"/>
</dbReference>
<organism evidence="12 13">
    <name type="scientific">Arachis duranensis</name>
    <name type="common">Wild peanut</name>
    <dbReference type="NCBI Taxonomy" id="130453"/>
    <lineage>
        <taxon>Eukaryota</taxon>
        <taxon>Viridiplantae</taxon>
        <taxon>Streptophyta</taxon>
        <taxon>Embryophyta</taxon>
        <taxon>Tracheophyta</taxon>
        <taxon>Spermatophyta</taxon>
        <taxon>Magnoliopsida</taxon>
        <taxon>eudicotyledons</taxon>
        <taxon>Gunneridae</taxon>
        <taxon>Pentapetalae</taxon>
        <taxon>rosids</taxon>
        <taxon>fabids</taxon>
        <taxon>Fabales</taxon>
        <taxon>Fabaceae</taxon>
        <taxon>Papilionoideae</taxon>
        <taxon>50 kb inversion clade</taxon>
        <taxon>dalbergioids sensu lato</taxon>
        <taxon>Dalbergieae</taxon>
        <taxon>Pterocarpus clade</taxon>
        <taxon>Arachis</taxon>
    </lineage>
</organism>
<dbReference type="InterPro" id="IPR014720">
    <property type="entry name" value="dsRBD_dom"/>
</dbReference>
<dbReference type="Pfam" id="PF00636">
    <property type="entry name" value="Ribonuclease_3"/>
    <property type="match status" value="1"/>
</dbReference>